<comment type="caution">
    <text evidence="5">The sequence shown here is derived from an EMBL/GenBank/DDBJ whole genome shotgun (WGS) entry which is preliminary data.</text>
</comment>
<organism evidence="5 6">
    <name type="scientific">Holdemania filiformis DSM 12042</name>
    <dbReference type="NCBI Taxonomy" id="545696"/>
    <lineage>
        <taxon>Bacteria</taxon>
        <taxon>Bacillati</taxon>
        <taxon>Bacillota</taxon>
        <taxon>Erysipelotrichia</taxon>
        <taxon>Erysipelotrichales</taxon>
        <taxon>Erysipelotrichaceae</taxon>
        <taxon>Holdemania</taxon>
    </lineage>
</organism>
<dbReference type="RefSeq" id="WP_006057943.1">
    <property type="nucleotide sequence ID" value="NZ_GG657553.1"/>
</dbReference>
<dbReference type="InterPro" id="IPR000055">
    <property type="entry name" value="Restrct_endonuc_typeI_TRD"/>
</dbReference>
<protein>
    <submittedName>
        <fullName evidence="5">Type I restriction modification DNA specificity domain protein</fullName>
    </submittedName>
</protein>
<gene>
    <name evidence="5" type="ORF">HOLDEFILI_00733</name>
</gene>
<dbReference type="EMBL" id="ACCF01000047">
    <property type="protein sequence ID" value="EEF69072.1"/>
    <property type="molecule type" value="Genomic_DNA"/>
</dbReference>
<dbReference type="SUPFAM" id="SSF116734">
    <property type="entry name" value="DNA methylase specificity domain"/>
    <property type="match status" value="2"/>
</dbReference>
<keyword evidence="2" id="KW-0680">Restriction system</keyword>
<dbReference type="GO" id="GO:0003677">
    <property type="term" value="F:DNA binding"/>
    <property type="evidence" value="ECO:0007669"/>
    <property type="project" value="UniProtKB-KW"/>
</dbReference>
<evidence type="ECO:0000313" key="5">
    <source>
        <dbReference type="EMBL" id="EEF69072.1"/>
    </source>
</evidence>
<dbReference type="AlphaFoldDB" id="B9Y4K2"/>
<proteinExistence type="inferred from homology"/>
<dbReference type="Pfam" id="PF01420">
    <property type="entry name" value="Methylase_S"/>
    <property type="match status" value="2"/>
</dbReference>
<sequence>MFNKFKLGDICEIVSGTTPNTSCSKYWNGDINWITPAELSDDTIIINESVRKITRQAVIDTGLKSFPPGTVILSSRAPIGKVAIAGREMYCNQGFKNLICSERINNIYLYWFLKRNTQYLNSLGRGATFKEISKSIVSDIQISLPLIEEQIKRAENLRKCWNVIILRKRELCKLDDLIKARFVEMFGNPITNNKNFVVKKVIEVVKLQRGHDLPIQNRIQNSTIPVWGSNGIVGYHNEAKSNSGIITGRSGTLGKVYYYAHPFWPLNTTLYSINTYNNNIIYLKYLLEFYELQRFASGTGVPTLNRNEFHNEMIIDVPLDLQNEFADFVKQVDKSKYVAPYK</sequence>
<name>B9Y4K2_9FIRM</name>
<dbReference type="InterPro" id="IPR052021">
    <property type="entry name" value="Type-I_RS_S_subunit"/>
</dbReference>
<comment type="similarity">
    <text evidence="1">Belongs to the type-I restriction system S methylase family.</text>
</comment>
<dbReference type="Proteomes" id="UP000005950">
    <property type="component" value="Unassembled WGS sequence"/>
</dbReference>
<evidence type="ECO:0000256" key="3">
    <source>
        <dbReference type="ARBA" id="ARBA00023125"/>
    </source>
</evidence>
<evidence type="ECO:0000313" key="6">
    <source>
        <dbReference type="Proteomes" id="UP000005950"/>
    </source>
</evidence>
<evidence type="ECO:0000259" key="4">
    <source>
        <dbReference type="Pfam" id="PF01420"/>
    </source>
</evidence>
<feature type="domain" description="Type I restriction modification DNA specificity" evidence="4">
    <location>
        <begin position="193"/>
        <end position="334"/>
    </location>
</feature>
<evidence type="ECO:0000256" key="1">
    <source>
        <dbReference type="ARBA" id="ARBA00010923"/>
    </source>
</evidence>
<dbReference type="STRING" id="545696.HOLDEFILI_00733"/>
<dbReference type="CDD" id="cd17267">
    <property type="entry name" value="RMtype1_S_EcoAO83I-TRD1-CR1_like"/>
    <property type="match status" value="1"/>
</dbReference>
<dbReference type="CDD" id="cd17273">
    <property type="entry name" value="RMtype1_S_EcoJA69PI-TRD1-CR1_like"/>
    <property type="match status" value="1"/>
</dbReference>
<feature type="domain" description="Type I restriction modification DNA specificity" evidence="4">
    <location>
        <begin position="3"/>
        <end position="169"/>
    </location>
</feature>
<accession>B9Y4K2</accession>
<dbReference type="eggNOG" id="COG0732">
    <property type="taxonomic scope" value="Bacteria"/>
</dbReference>
<dbReference type="PANTHER" id="PTHR30408">
    <property type="entry name" value="TYPE-1 RESTRICTION ENZYME ECOKI SPECIFICITY PROTEIN"/>
    <property type="match status" value="1"/>
</dbReference>
<evidence type="ECO:0000256" key="2">
    <source>
        <dbReference type="ARBA" id="ARBA00022747"/>
    </source>
</evidence>
<dbReference type="GO" id="GO:0009307">
    <property type="term" value="P:DNA restriction-modification system"/>
    <property type="evidence" value="ECO:0007669"/>
    <property type="project" value="UniProtKB-KW"/>
</dbReference>
<dbReference type="Gene3D" id="3.90.220.20">
    <property type="entry name" value="DNA methylase specificity domains"/>
    <property type="match status" value="2"/>
</dbReference>
<reference evidence="5 6" key="1">
    <citation type="submission" date="2008-12" db="EMBL/GenBank/DDBJ databases">
        <authorList>
            <person name="Fulton L."/>
            <person name="Clifton S."/>
            <person name="Fulton B."/>
            <person name="Xu J."/>
            <person name="Minx P."/>
            <person name="Pepin K.H."/>
            <person name="Johnson M."/>
            <person name="Bhonagiri V."/>
            <person name="Nash W.E."/>
            <person name="Mardis E.R."/>
            <person name="Wilson R.K."/>
        </authorList>
    </citation>
    <scope>NUCLEOTIDE SEQUENCE [LARGE SCALE GENOMIC DNA]</scope>
    <source>
        <strain evidence="5 6">DSM 12042</strain>
    </source>
</reference>
<dbReference type="PANTHER" id="PTHR30408:SF12">
    <property type="entry name" value="TYPE I RESTRICTION ENZYME MJAVIII SPECIFICITY SUBUNIT"/>
    <property type="match status" value="1"/>
</dbReference>
<keyword evidence="3" id="KW-0238">DNA-binding</keyword>
<dbReference type="InterPro" id="IPR044946">
    <property type="entry name" value="Restrct_endonuc_typeI_TRD_sf"/>
</dbReference>
<dbReference type="HOGENOM" id="CLU_021095_2_3_9"/>
<reference evidence="5 6" key="2">
    <citation type="submission" date="2009-02" db="EMBL/GenBank/DDBJ databases">
        <title>Draft genome sequence of Holdemania filiformis DSM 12042.</title>
        <authorList>
            <person name="Sudarsanam P."/>
            <person name="Ley R."/>
            <person name="Guruge J."/>
            <person name="Turnbaugh P.J."/>
            <person name="Mahowald M."/>
            <person name="Liep D."/>
            <person name="Gordon J."/>
        </authorList>
    </citation>
    <scope>NUCLEOTIDE SEQUENCE [LARGE SCALE GENOMIC DNA]</scope>
    <source>
        <strain evidence="5 6">DSM 12042</strain>
    </source>
</reference>